<keyword evidence="2" id="KW-1185">Reference proteome</keyword>
<protein>
    <submittedName>
        <fullName evidence="1">Uncharacterized protein</fullName>
    </submittedName>
</protein>
<dbReference type="EMBL" id="BEDT01000011">
    <property type="protein sequence ID" value="GAX48499.1"/>
    <property type="molecule type" value="Genomic_DNA"/>
</dbReference>
<sequence>MTKDIKKIDEKLKALETFETNTNELFIDSFTALEAFQRAVAELKNVKISSSGFVTIPDNIFKLISEMDGVKLIAGDSDSTLSEEIGAMSEADIKKWLSENTDLPADEIKKYAKMLRKNPANVMKEILGNEKLLDAILYKAPPAIQNLFLRGFSGLEGLDSMPGKVAEKIINSKAFIKYANSHPDFAEKMLEWAIKLQDKGFTVLVPLKNLVDIVGKGTNGEALIKSATTLLKNSKKFNKVLKTVGGVFNVAAVANHFASAYFDIDSPAYNNADKAAYGALCMMALESGPLELGELGVILGEYVYPPGGGVVGGGLGAGAGFINWIGQSIGKIDKEAMMNSLYKLYDNLNDPEKMDEILKDDILYQQWKAINSNDSI</sequence>
<reference evidence="2" key="1">
    <citation type="submission" date="2017-08" db="EMBL/GenBank/DDBJ databases">
        <title>Draft genome sequence of Lactococcus sp. strain Rs-Y01, isolated from the gut of the lower termite Reticulitermes speratus.</title>
        <authorList>
            <person name="Ohkuma M."/>
            <person name="Yuki M."/>
        </authorList>
    </citation>
    <scope>NUCLEOTIDE SEQUENCE [LARGE SCALE GENOMIC DNA]</scope>
    <source>
        <strain evidence="2">Rs-Y01</strain>
    </source>
</reference>
<gene>
    <name evidence="1" type="ORF">RsY01_2128</name>
</gene>
<dbReference type="Proteomes" id="UP000218689">
    <property type="component" value="Unassembled WGS sequence"/>
</dbReference>
<evidence type="ECO:0000313" key="1">
    <source>
        <dbReference type="EMBL" id="GAX48499.1"/>
    </source>
</evidence>
<name>A0A224X398_9LACT</name>
<dbReference type="AlphaFoldDB" id="A0A224X398"/>
<organism evidence="1 2">
    <name type="scientific">Pseudolactococcus reticulitermitis</name>
    <dbReference type="NCBI Taxonomy" id="2025039"/>
    <lineage>
        <taxon>Bacteria</taxon>
        <taxon>Bacillati</taxon>
        <taxon>Bacillota</taxon>
        <taxon>Bacilli</taxon>
        <taxon>Lactobacillales</taxon>
        <taxon>Streptococcaceae</taxon>
        <taxon>Pseudolactococcus</taxon>
    </lineage>
</organism>
<evidence type="ECO:0000313" key="2">
    <source>
        <dbReference type="Proteomes" id="UP000218689"/>
    </source>
</evidence>
<comment type="caution">
    <text evidence="1">The sequence shown here is derived from an EMBL/GenBank/DDBJ whole genome shotgun (WGS) entry which is preliminary data.</text>
</comment>
<proteinExistence type="predicted"/>
<accession>A0A224X398</accession>